<evidence type="ECO:0000256" key="1">
    <source>
        <dbReference type="ARBA" id="ARBA00006432"/>
    </source>
</evidence>
<dbReference type="HOGENOM" id="CLU_037349_1_0_1"/>
<dbReference type="OrthoDB" id="429813at2759"/>
<dbReference type="InterPro" id="IPR000873">
    <property type="entry name" value="AMP-dep_synth/lig_dom"/>
</dbReference>
<dbReference type="AlphaFoldDB" id="M2QTT3"/>
<dbReference type="PANTHER" id="PTHR43201">
    <property type="entry name" value="ACYL-COA SYNTHETASE"/>
    <property type="match status" value="1"/>
</dbReference>
<protein>
    <recommendedName>
        <fullName evidence="2">AMP-dependent synthetase/ligase domain-containing protein</fullName>
    </recommendedName>
</protein>
<evidence type="ECO:0000259" key="2">
    <source>
        <dbReference type="Pfam" id="PF00501"/>
    </source>
</evidence>
<organism evidence="3 4">
    <name type="scientific">Ceriporiopsis subvermispora (strain B)</name>
    <name type="common">White-rot fungus</name>
    <name type="synonym">Gelatoporia subvermispora</name>
    <dbReference type="NCBI Taxonomy" id="914234"/>
    <lineage>
        <taxon>Eukaryota</taxon>
        <taxon>Fungi</taxon>
        <taxon>Dikarya</taxon>
        <taxon>Basidiomycota</taxon>
        <taxon>Agaricomycotina</taxon>
        <taxon>Agaricomycetes</taxon>
        <taxon>Polyporales</taxon>
        <taxon>Gelatoporiaceae</taxon>
        <taxon>Gelatoporia</taxon>
    </lineage>
</organism>
<evidence type="ECO:0000313" key="4">
    <source>
        <dbReference type="Proteomes" id="UP000016930"/>
    </source>
</evidence>
<dbReference type="PANTHER" id="PTHR43201:SF8">
    <property type="entry name" value="ACYL-COA SYNTHETASE FAMILY MEMBER 3"/>
    <property type="match status" value="1"/>
</dbReference>
<dbReference type="Pfam" id="PF00501">
    <property type="entry name" value="AMP-binding"/>
    <property type="match status" value="1"/>
</dbReference>
<proteinExistence type="inferred from homology"/>
<gene>
    <name evidence="3" type="ORF">CERSUDRAFT_116230</name>
</gene>
<dbReference type="InterPro" id="IPR042099">
    <property type="entry name" value="ANL_N_sf"/>
</dbReference>
<dbReference type="STRING" id="914234.M2QTT3"/>
<dbReference type="Pfam" id="PF23562">
    <property type="entry name" value="AMP-binding_C_3"/>
    <property type="match status" value="1"/>
</dbReference>
<dbReference type="SUPFAM" id="SSF56801">
    <property type="entry name" value="Acetyl-CoA synthetase-like"/>
    <property type="match status" value="1"/>
</dbReference>
<accession>M2QTT3</accession>
<comment type="similarity">
    <text evidence="1">Belongs to the ATP-dependent AMP-binding enzyme family.</text>
</comment>
<dbReference type="Proteomes" id="UP000016930">
    <property type="component" value="Unassembled WGS sequence"/>
</dbReference>
<evidence type="ECO:0000313" key="3">
    <source>
        <dbReference type="EMBL" id="EMD35485.1"/>
    </source>
</evidence>
<name>M2QTT3_CERS8</name>
<sequence>MWMVLRAQKDALESSCIGFTIWCNSSYPITDYEHQDPLEEYFPDSILIRYAAATSPELIWSSVTYREYAQSLHKAAAHWKQTLRASGLVEQDVVGLWLTGEVWTDLVHLYAISRAGFVPEVFSIRYSHPGGVVVRDLLRECNAKALVYVSRFADVVKQIDFLSPSFEVIDIAAMTPSPDSLGPLPTVEGEDVAIIFHTSGTTGGRPKPIPETHRWITALTTVNWPGIWQGGYKDGPDVFNNMGSLAHIGAALSIPKFAPFGACLVIMPRLDISVDNFLSAVRNCGLNRLSQYANWLTKLIATARENPDVLQALQGVRQVAFTGSPLSPADEKWALDNGIPITVFYASTECAPCMVSTLRSGNMHFRFIPGVQCRMIPAGVDPEANGQDQDSSRPQLYEFFVPAHARNCPHVSIRNRPDGHAPGDFFEEVEPGAYLFRGRRDDWIRCTEPGLIDAKDIESNVLKTCPDIVDACVVVGNYRPHAVLMVEPHATPTSVHGSPDENKQLKEQIVERIASFNDRLFPFERINCPSRIIVVSPGLLPRTAEKGNIKRKATEEIFATLIDRVYLCA</sequence>
<keyword evidence="4" id="KW-1185">Reference proteome</keyword>
<dbReference type="Gene3D" id="3.40.50.12780">
    <property type="entry name" value="N-terminal domain of ligase-like"/>
    <property type="match status" value="1"/>
</dbReference>
<reference evidence="3 4" key="1">
    <citation type="journal article" date="2012" name="Proc. Natl. Acad. Sci. U.S.A.">
        <title>Comparative genomics of Ceriporiopsis subvermispora and Phanerochaete chrysosporium provide insight into selective ligninolysis.</title>
        <authorList>
            <person name="Fernandez-Fueyo E."/>
            <person name="Ruiz-Duenas F.J."/>
            <person name="Ferreira P."/>
            <person name="Floudas D."/>
            <person name="Hibbett D.S."/>
            <person name="Canessa P."/>
            <person name="Larrondo L.F."/>
            <person name="James T.Y."/>
            <person name="Seelenfreund D."/>
            <person name="Lobos S."/>
            <person name="Polanco R."/>
            <person name="Tello M."/>
            <person name="Honda Y."/>
            <person name="Watanabe T."/>
            <person name="Watanabe T."/>
            <person name="Ryu J.S."/>
            <person name="Kubicek C.P."/>
            <person name="Schmoll M."/>
            <person name="Gaskell J."/>
            <person name="Hammel K.E."/>
            <person name="St John F.J."/>
            <person name="Vanden Wymelenberg A."/>
            <person name="Sabat G."/>
            <person name="Splinter BonDurant S."/>
            <person name="Syed K."/>
            <person name="Yadav J.S."/>
            <person name="Doddapaneni H."/>
            <person name="Subramanian V."/>
            <person name="Lavin J.L."/>
            <person name="Oguiza J.A."/>
            <person name="Perez G."/>
            <person name="Pisabarro A.G."/>
            <person name="Ramirez L."/>
            <person name="Santoyo F."/>
            <person name="Master E."/>
            <person name="Coutinho P.M."/>
            <person name="Henrissat B."/>
            <person name="Lombard V."/>
            <person name="Magnuson J.K."/>
            <person name="Kuees U."/>
            <person name="Hori C."/>
            <person name="Igarashi K."/>
            <person name="Samejima M."/>
            <person name="Held B.W."/>
            <person name="Barry K.W."/>
            <person name="LaButti K.M."/>
            <person name="Lapidus A."/>
            <person name="Lindquist E.A."/>
            <person name="Lucas S.M."/>
            <person name="Riley R."/>
            <person name="Salamov A.A."/>
            <person name="Hoffmeister D."/>
            <person name="Schwenk D."/>
            <person name="Hadar Y."/>
            <person name="Yarden O."/>
            <person name="de Vries R.P."/>
            <person name="Wiebenga A."/>
            <person name="Stenlid J."/>
            <person name="Eastwood D."/>
            <person name="Grigoriev I.V."/>
            <person name="Berka R.M."/>
            <person name="Blanchette R.A."/>
            <person name="Kersten P."/>
            <person name="Martinez A.T."/>
            <person name="Vicuna R."/>
            <person name="Cullen D."/>
        </authorList>
    </citation>
    <scope>NUCLEOTIDE SEQUENCE [LARGE SCALE GENOMIC DNA]</scope>
    <source>
        <strain evidence="3 4">B</strain>
    </source>
</reference>
<dbReference type="GO" id="GO:0031956">
    <property type="term" value="F:medium-chain fatty acid-CoA ligase activity"/>
    <property type="evidence" value="ECO:0007669"/>
    <property type="project" value="TreeGrafter"/>
</dbReference>
<dbReference type="EMBL" id="KB445800">
    <property type="protein sequence ID" value="EMD35485.1"/>
    <property type="molecule type" value="Genomic_DNA"/>
</dbReference>
<dbReference type="GO" id="GO:0006631">
    <property type="term" value="P:fatty acid metabolic process"/>
    <property type="evidence" value="ECO:0007669"/>
    <property type="project" value="TreeGrafter"/>
</dbReference>
<feature type="domain" description="AMP-dependent synthetase/ligase" evidence="2">
    <location>
        <begin position="60"/>
        <end position="356"/>
    </location>
</feature>